<organism evidence="2 3">
    <name type="scientific">Desmophyllum pertusum</name>
    <dbReference type="NCBI Taxonomy" id="174260"/>
    <lineage>
        <taxon>Eukaryota</taxon>
        <taxon>Metazoa</taxon>
        <taxon>Cnidaria</taxon>
        <taxon>Anthozoa</taxon>
        <taxon>Hexacorallia</taxon>
        <taxon>Scleractinia</taxon>
        <taxon>Caryophylliina</taxon>
        <taxon>Caryophylliidae</taxon>
        <taxon>Desmophyllum</taxon>
    </lineage>
</organism>
<keyword evidence="3" id="KW-1185">Reference proteome</keyword>
<protein>
    <submittedName>
        <fullName evidence="2">Uncharacterized protein</fullName>
    </submittedName>
</protein>
<gene>
    <name evidence="2" type="ORF">OS493_038485</name>
</gene>
<dbReference type="AlphaFoldDB" id="A0A9W9YWU9"/>
<dbReference type="Proteomes" id="UP001163046">
    <property type="component" value="Unassembled WGS sequence"/>
</dbReference>
<evidence type="ECO:0000313" key="3">
    <source>
        <dbReference type="Proteomes" id="UP001163046"/>
    </source>
</evidence>
<evidence type="ECO:0000313" key="2">
    <source>
        <dbReference type="EMBL" id="KAJ7369503.1"/>
    </source>
</evidence>
<comment type="caution">
    <text evidence="2">The sequence shown here is derived from an EMBL/GenBank/DDBJ whole genome shotgun (WGS) entry which is preliminary data.</text>
</comment>
<feature type="compositionally biased region" description="Polar residues" evidence="1">
    <location>
        <begin position="87"/>
        <end position="97"/>
    </location>
</feature>
<feature type="region of interest" description="Disordered" evidence="1">
    <location>
        <begin position="83"/>
        <end position="113"/>
    </location>
</feature>
<accession>A0A9W9YWU9</accession>
<name>A0A9W9YWU9_9CNID</name>
<dbReference type="EMBL" id="MU826925">
    <property type="protein sequence ID" value="KAJ7369503.1"/>
    <property type="molecule type" value="Genomic_DNA"/>
</dbReference>
<evidence type="ECO:0000256" key="1">
    <source>
        <dbReference type="SAM" id="MobiDB-lite"/>
    </source>
</evidence>
<proteinExistence type="predicted"/>
<dbReference type="OrthoDB" id="10534314at2759"/>
<reference evidence="2" key="1">
    <citation type="submission" date="2023-01" db="EMBL/GenBank/DDBJ databases">
        <title>Genome assembly of the deep-sea coral Lophelia pertusa.</title>
        <authorList>
            <person name="Herrera S."/>
            <person name="Cordes E."/>
        </authorList>
    </citation>
    <scope>NUCLEOTIDE SEQUENCE</scope>
    <source>
        <strain evidence="2">USNM1676648</strain>
        <tissue evidence="2">Polyp</tissue>
    </source>
</reference>
<sequence>MMPTTTLFSKLISLNRGMANVLAFGTDGEETLFKAMERNMYHAIHLRCFGHFRDNCKEKLRALPRAVQNEFLDDIFGRRIDNGTMEAGSNDSRQHAATYSDECRPRKSSRGIL</sequence>